<protein>
    <recommendedName>
        <fullName evidence="5">Glycosyltransferase</fullName>
    </recommendedName>
</protein>
<evidence type="ECO:0000313" key="3">
    <source>
        <dbReference type="EMBL" id="GMG84354.1"/>
    </source>
</evidence>
<name>A0ABQ6LPI3_9RHOB</name>
<accession>A0ABQ6LPI3</accession>
<dbReference type="Pfam" id="PF13439">
    <property type="entry name" value="Glyco_transf_4"/>
    <property type="match status" value="2"/>
</dbReference>
<evidence type="ECO:0008006" key="5">
    <source>
        <dbReference type="Google" id="ProtNLM"/>
    </source>
</evidence>
<evidence type="ECO:0000259" key="1">
    <source>
        <dbReference type="Pfam" id="PF00534"/>
    </source>
</evidence>
<dbReference type="Pfam" id="PF00534">
    <property type="entry name" value="Glycos_transf_1"/>
    <property type="match status" value="1"/>
</dbReference>
<feature type="domain" description="Glycosyltransferase subfamily 4-like N-terminal" evidence="2">
    <location>
        <begin position="410"/>
        <end position="568"/>
    </location>
</feature>
<reference evidence="3 4" key="1">
    <citation type="submission" date="2023-04" db="EMBL/GenBank/DDBJ databases">
        <title>Marinoamorphus aggregata gen. nov., sp. Nov., isolate from tissue of brittle star Ophioplocus japonicus.</title>
        <authorList>
            <person name="Kawano K."/>
            <person name="Sawayama S."/>
            <person name="Nakagawa S."/>
        </authorList>
    </citation>
    <scope>NUCLEOTIDE SEQUENCE [LARGE SCALE GENOMIC DNA]</scope>
    <source>
        <strain evidence="3 4">NKW23</strain>
    </source>
</reference>
<dbReference type="Proteomes" id="UP001239909">
    <property type="component" value="Unassembled WGS sequence"/>
</dbReference>
<dbReference type="EMBL" id="BSYI01000034">
    <property type="protein sequence ID" value="GMG84354.1"/>
    <property type="molecule type" value="Genomic_DNA"/>
</dbReference>
<comment type="caution">
    <text evidence="3">The sequence shown here is derived from an EMBL/GenBank/DDBJ whole genome shotgun (WGS) entry which is preliminary data.</text>
</comment>
<dbReference type="Gene3D" id="3.40.50.2000">
    <property type="entry name" value="Glycogen Phosphorylase B"/>
    <property type="match status" value="4"/>
</dbReference>
<gene>
    <name evidence="3" type="ORF">LNKW23_35690</name>
</gene>
<dbReference type="InterPro" id="IPR028098">
    <property type="entry name" value="Glyco_trans_4-like_N"/>
</dbReference>
<dbReference type="SUPFAM" id="SSF53756">
    <property type="entry name" value="UDP-Glycosyltransferase/glycogen phosphorylase"/>
    <property type="match status" value="2"/>
</dbReference>
<feature type="domain" description="Glycosyl transferase family 1" evidence="1">
    <location>
        <begin position="582"/>
        <end position="730"/>
    </location>
</feature>
<dbReference type="Pfam" id="PF13692">
    <property type="entry name" value="Glyco_trans_1_4"/>
    <property type="match status" value="1"/>
</dbReference>
<dbReference type="PANTHER" id="PTHR12526">
    <property type="entry name" value="GLYCOSYLTRANSFERASE"/>
    <property type="match status" value="1"/>
</dbReference>
<dbReference type="RefSeq" id="WP_285673392.1">
    <property type="nucleotide sequence ID" value="NZ_BSYI01000034.1"/>
</dbReference>
<evidence type="ECO:0000259" key="2">
    <source>
        <dbReference type="Pfam" id="PF13439"/>
    </source>
</evidence>
<proteinExistence type="predicted"/>
<evidence type="ECO:0000313" key="4">
    <source>
        <dbReference type="Proteomes" id="UP001239909"/>
    </source>
</evidence>
<dbReference type="InterPro" id="IPR001296">
    <property type="entry name" value="Glyco_trans_1"/>
</dbReference>
<sequence>MPDAHPSDAAAPAAIAPAAGAADGPDLAILLPDFAGGGAERAAITLARNFAAEGRRVELVVFSRRGPLVGDVPEDVVIVELGCTRARSAPRAIAGYVDRARPRVLLALMIHTCVAASIGLRLARHRPRFVWSARNLPQEVIAEMGPLRGAIFRRLLRGFAGMPDRVVTVSEGVGAALAELVPALAPKIVPIFNPVIDPAKVLPRRPRAPGTPPMVLAVGRLAPQKNYPLLLEAFALLRREMPAKLVILGEGPDRAALEAQAAGLGIAGDLSMPGFVPDTAEWMARADVLAMSSRFEGLANVVPEAMAVGLPIVSTDWPPSAREVLEDGRWGRIVPLDDAPALAAALAETLRDGGPDARRRAEDFTVDRACDAYAEVLFGAAPAAPAAPALARRREDSPDAAILIPDFAGGGAERAALNLAAAWQAEGRRIELVVFSDTGALRQRRPEGVPLVDLGCGRARAAPRPIARYLDRARPKALLSLMLHTNLAAALGVMLARHRPRLVWSAQNLPQPVIAAMGPVAAPIFRQMLRATAHLPAHVATVSHGVGTELGTVIPKLRPKIVPIYNPVVDFAKFPPRPARVPGAPPMILAVGRLARQKNYPLMLEAFAALRREIPAAELTILGEGPERAALEAQAARLGIAGHLHMPGFVDDPASWMLRADAFAMSSHFEGLANVLPEAMAAGLPIVSTDWPPSAREVLEDGRWGRIVPLDDAPALAAALIETLRGGGPDARARARDFTVERAAAEYGALLFGPGR</sequence>
<organism evidence="3 4">
    <name type="scientific">Paralimibaculum aggregatum</name>
    <dbReference type="NCBI Taxonomy" id="3036245"/>
    <lineage>
        <taxon>Bacteria</taxon>
        <taxon>Pseudomonadati</taxon>
        <taxon>Pseudomonadota</taxon>
        <taxon>Alphaproteobacteria</taxon>
        <taxon>Rhodobacterales</taxon>
        <taxon>Paracoccaceae</taxon>
        <taxon>Paralimibaculum</taxon>
    </lineage>
</organism>
<keyword evidence="4" id="KW-1185">Reference proteome</keyword>
<dbReference type="CDD" id="cd03811">
    <property type="entry name" value="GT4_GT28_WabH-like"/>
    <property type="match status" value="2"/>
</dbReference>
<feature type="domain" description="Glycosyltransferase subfamily 4-like N-terminal" evidence="2">
    <location>
        <begin position="37"/>
        <end position="195"/>
    </location>
</feature>